<dbReference type="RefSeq" id="WP_139648061.1">
    <property type="nucleotide sequence ID" value="NZ_VDGT01000019.1"/>
</dbReference>
<sequence>MDDTGGHGTGGARPARDGVLDEAWGRLHRAGPEYRGWLSNHAPMAVEALVRNGQGARVHGWIDSYRGKLEDRPTGSGRITEDDWRERLGDARYLTDWARFFAERLAERPWPEVLTEWWPRLLPGIAGGATHPVIRVGHAVRALLADGASPAGIAELAEGLGYWAARHQPLPAGVVGTPVAEGAAGALASVEPVADRSGGIGHRLGQLTRLPGWPGAGSAPGADGPEAARAALAELVRAAAGYYAGHARGEPVMLVHAVTAPNAVLRVLPALPPALWRPSAAAAWSASAAVVAAYAPDGGPEPVGPAGPAGRDEVFARAAEHGDEHVIKLADTVLDLLAEVPGDPLPAVAARRAAALVPPD</sequence>
<dbReference type="EMBL" id="VDGT01000019">
    <property type="protein sequence ID" value="TNM27051.1"/>
    <property type="molecule type" value="Genomic_DNA"/>
</dbReference>
<dbReference type="AlphaFoldDB" id="A0A5C4UTR6"/>
<dbReference type="GO" id="GO:0016491">
    <property type="term" value="F:oxidoreductase activity"/>
    <property type="evidence" value="ECO:0007669"/>
    <property type="project" value="UniProtKB-KW"/>
</dbReference>
<proteinExistence type="predicted"/>
<comment type="caution">
    <text evidence="2">The sequence shown here is derived from an EMBL/GenBank/DDBJ whole genome shotgun (WGS) entry which is preliminary data.</text>
</comment>
<evidence type="ECO:0000313" key="2">
    <source>
        <dbReference type="EMBL" id="TNM27051.1"/>
    </source>
</evidence>
<protein>
    <submittedName>
        <fullName evidence="2">Questin oxidase family protein</fullName>
    </submittedName>
</protein>
<accession>A0A5C4UTR6</accession>
<dbReference type="Pfam" id="PF14027">
    <property type="entry name" value="Questin_oxidase"/>
    <property type="match status" value="1"/>
</dbReference>
<dbReference type="InterPro" id="IPR025337">
    <property type="entry name" value="Questin_oxidase-like"/>
</dbReference>
<name>A0A5C4UTR6_9ACTN</name>
<gene>
    <name evidence="2" type="ORF">FH715_22105</name>
</gene>
<keyword evidence="1" id="KW-0560">Oxidoreductase</keyword>
<dbReference type="OrthoDB" id="6396144at2"/>
<evidence type="ECO:0000256" key="1">
    <source>
        <dbReference type="ARBA" id="ARBA00023002"/>
    </source>
</evidence>
<dbReference type="Proteomes" id="UP000311713">
    <property type="component" value="Unassembled WGS sequence"/>
</dbReference>
<organism evidence="2 3">
    <name type="scientific">Streptomyces sedi</name>
    <dbReference type="NCBI Taxonomy" id="555059"/>
    <lineage>
        <taxon>Bacteria</taxon>
        <taxon>Bacillati</taxon>
        <taxon>Actinomycetota</taxon>
        <taxon>Actinomycetes</taxon>
        <taxon>Kitasatosporales</taxon>
        <taxon>Streptomycetaceae</taxon>
        <taxon>Streptomyces</taxon>
    </lineage>
</organism>
<keyword evidence="3" id="KW-1185">Reference proteome</keyword>
<reference evidence="2 3" key="1">
    <citation type="submission" date="2019-06" db="EMBL/GenBank/DDBJ databases">
        <title>Draft genome of Streptomyces sedi sp. JCM16909.</title>
        <authorList>
            <person name="Klykleung N."/>
            <person name="Tanasupawat S."/>
            <person name="Kudo T."/>
            <person name="Yuki M."/>
            <person name="Ohkuma M."/>
        </authorList>
    </citation>
    <scope>NUCLEOTIDE SEQUENCE [LARGE SCALE GENOMIC DNA]</scope>
    <source>
        <strain evidence="2 3">JCM 16909</strain>
    </source>
</reference>
<evidence type="ECO:0000313" key="3">
    <source>
        <dbReference type="Proteomes" id="UP000311713"/>
    </source>
</evidence>